<protein>
    <recommendedName>
        <fullName evidence="4">HTH araC/xylS-type domain-containing protein</fullName>
    </recommendedName>
</protein>
<dbReference type="InterPro" id="IPR009057">
    <property type="entry name" value="Homeodomain-like_sf"/>
</dbReference>
<keyword evidence="3" id="KW-0804">Transcription</keyword>
<proteinExistence type="predicted"/>
<evidence type="ECO:0000256" key="1">
    <source>
        <dbReference type="ARBA" id="ARBA00023015"/>
    </source>
</evidence>
<dbReference type="InterPro" id="IPR014710">
    <property type="entry name" value="RmlC-like_jellyroll"/>
</dbReference>
<evidence type="ECO:0000256" key="2">
    <source>
        <dbReference type="ARBA" id="ARBA00023125"/>
    </source>
</evidence>
<dbReference type="SUPFAM" id="SSF51182">
    <property type="entry name" value="RmlC-like cupins"/>
    <property type="match status" value="1"/>
</dbReference>
<dbReference type="InterPro" id="IPR050204">
    <property type="entry name" value="AraC_XylS_family_regulators"/>
</dbReference>
<keyword evidence="2" id="KW-0238">DNA-binding</keyword>
<dbReference type="EMBL" id="AP023356">
    <property type="protein sequence ID" value="BCJ39447.1"/>
    <property type="molecule type" value="Genomic_DNA"/>
</dbReference>
<sequence>MRRWQYTLAGDVEIARTVGSGVLTVGAHFHESVQVTAVTSGERAFRTRDGIVRAAAGRTIVIPALLPHAALPMAAGDDSVNLYLPPALFEDALGDVPVVVPVSGAPAAARRSELVAAVTDARDGLRELAGRFGMTRETLIRRFARETGMTPHAYRVVTRLNEARSLLRAGVAPAEVAARAGFADQSHLGRQFRAAFGATPGDYRITFVPDSGG</sequence>
<dbReference type="PROSITE" id="PS01124">
    <property type="entry name" value="HTH_ARAC_FAMILY_2"/>
    <property type="match status" value="1"/>
</dbReference>
<dbReference type="Proteomes" id="UP000676967">
    <property type="component" value="Chromosome"/>
</dbReference>
<dbReference type="Pfam" id="PF12833">
    <property type="entry name" value="HTH_18"/>
    <property type="match status" value="1"/>
</dbReference>
<dbReference type="RefSeq" id="WP_189334145.1">
    <property type="nucleotide sequence ID" value="NZ_AP023356.1"/>
</dbReference>
<dbReference type="InterPro" id="IPR018060">
    <property type="entry name" value="HTH_AraC"/>
</dbReference>
<feature type="domain" description="HTH araC/xylS-type" evidence="4">
    <location>
        <begin position="125"/>
        <end position="206"/>
    </location>
</feature>
<reference evidence="5 6" key="1">
    <citation type="submission" date="2020-08" db="EMBL/GenBank/DDBJ databases">
        <title>Whole genome shotgun sequence of Actinoplanes ianthinogenes NBRC 13996.</title>
        <authorList>
            <person name="Komaki H."/>
            <person name="Tamura T."/>
        </authorList>
    </citation>
    <scope>NUCLEOTIDE SEQUENCE [LARGE SCALE GENOMIC DNA]</scope>
    <source>
        <strain evidence="5 6">NBRC 13996</strain>
    </source>
</reference>
<dbReference type="InterPro" id="IPR011051">
    <property type="entry name" value="RmlC_Cupin_sf"/>
</dbReference>
<dbReference type="SMART" id="SM00342">
    <property type="entry name" value="HTH_ARAC"/>
    <property type="match status" value="1"/>
</dbReference>
<dbReference type="Gene3D" id="2.60.120.10">
    <property type="entry name" value="Jelly Rolls"/>
    <property type="match status" value="1"/>
</dbReference>
<keyword evidence="6" id="KW-1185">Reference proteome</keyword>
<name>A0ABM7LJL0_9ACTN</name>
<organism evidence="5 6">
    <name type="scientific">Actinoplanes ianthinogenes</name>
    <dbReference type="NCBI Taxonomy" id="122358"/>
    <lineage>
        <taxon>Bacteria</taxon>
        <taxon>Bacillati</taxon>
        <taxon>Actinomycetota</taxon>
        <taxon>Actinomycetes</taxon>
        <taxon>Micromonosporales</taxon>
        <taxon>Micromonosporaceae</taxon>
        <taxon>Actinoplanes</taxon>
    </lineage>
</organism>
<accession>A0ABM7LJL0</accession>
<dbReference type="PANTHER" id="PTHR46796:SF2">
    <property type="entry name" value="TRANSCRIPTIONAL REGULATORY PROTEIN"/>
    <property type="match status" value="1"/>
</dbReference>
<dbReference type="Pfam" id="PF02311">
    <property type="entry name" value="AraC_binding"/>
    <property type="match status" value="1"/>
</dbReference>
<keyword evidence="1" id="KW-0805">Transcription regulation</keyword>
<gene>
    <name evidence="5" type="ORF">Aiant_01040</name>
</gene>
<dbReference type="InterPro" id="IPR003313">
    <property type="entry name" value="AraC-bd"/>
</dbReference>
<dbReference type="PANTHER" id="PTHR46796">
    <property type="entry name" value="HTH-TYPE TRANSCRIPTIONAL ACTIVATOR RHAS-RELATED"/>
    <property type="match status" value="1"/>
</dbReference>
<dbReference type="SUPFAM" id="SSF46689">
    <property type="entry name" value="Homeodomain-like"/>
    <property type="match status" value="2"/>
</dbReference>
<evidence type="ECO:0000259" key="4">
    <source>
        <dbReference type="PROSITE" id="PS01124"/>
    </source>
</evidence>
<evidence type="ECO:0000313" key="6">
    <source>
        <dbReference type="Proteomes" id="UP000676967"/>
    </source>
</evidence>
<evidence type="ECO:0000313" key="5">
    <source>
        <dbReference type="EMBL" id="BCJ39447.1"/>
    </source>
</evidence>
<dbReference type="Gene3D" id="1.10.10.60">
    <property type="entry name" value="Homeodomain-like"/>
    <property type="match status" value="2"/>
</dbReference>
<evidence type="ECO:0000256" key="3">
    <source>
        <dbReference type="ARBA" id="ARBA00023163"/>
    </source>
</evidence>